<dbReference type="Proteomes" id="UP001153269">
    <property type="component" value="Unassembled WGS sequence"/>
</dbReference>
<keyword evidence="3" id="KW-1185">Reference proteome</keyword>
<name>A0A9N7UBG4_PLEPL</name>
<evidence type="ECO:0000313" key="2">
    <source>
        <dbReference type="EMBL" id="CAB1427184.1"/>
    </source>
</evidence>
<accession>A0A9N7UBG4</accession>
<dbReference type="EMBL" id="CADEAL010000949">
    <property type="protein sequence ID" value="CAB1427184.1"/>
    <property type="molecule type" value="Genomic_DNA"/>
</dbReference>
<feature type="region of interest" description="Disordered" evidence="1">
    <location>
        <begin position="105"/>
        <end position="129"/>
    </location>
</feature>
<evidence type="ECO:0000256" key="1">
    <source>
        <dbReference type="SAM" id="MobiDB-lite"/>
    </source>
</evidence>
<comment type="caution">
    <text evidence="2">The sequence shown here is derived from an EMBL/GenBank/DDBJ whole genome shotgun (WGS) entry which is preliminary data.</text>
</comment>
<sequence>MLRLRLRLRLRLLDTSAADPVSGSPGAAEPCHQNISPEELLSNMEERRSVCEIICSSTCVRSHACVGIISRASTDLRMPCDPDAHRRFSWKMKCAARYSRGAAGKGNFDLQQRNQNKNPPLAAKPAQQEDGVVEERWVRFDSSSFLFVRNKTGITEAARRWRLLMVVLVFGTSSSRSLTDVQS</sequence>
<evidence type="ECO:0000313" key="3">
    <source>
        <dbReference type="Proteomes" id="UP001153269"/>
    </source>
</evidence>
<protein>
    <submittedName>
        <fullName evidence="2">Uncharacterized protein</fullName>
    </submittedName>
</protein>
<dbReference type="AlphaFoldDB" id="A0A9N7UBG4"/>
<reference evidence="2" key="1">
    <citation type="submission" date="2020-03" db="EMBL/GenBank/DDBJ databases">
        <authorList>
            <person name="Weist P."/>
        </authorList>
    </citation>
    <scope>NUCLEOTIDE SEQUENCE</scope>
</reference>
<feature type="compositionally biased region" description="Polar residues" evidence="1">
    <location>
        <begin position="109"/>
        <end position="118"/>
    </location>
</feature>
<gene>
    <name evidence="2" type="ORF">PLEPLA_LOCUS15122</name>
</gene>
<proteinExistence type="predicted"/>
<organism evidence="2 3">
    <name type="scientific">Pleuronectes platessa</name>
    <name type="common">European plaice</name>
    <dbReference type="NCBI Taxonomy" id="8262"/>
    <lineage>
        <taxon>Eukaryota</taxon>
        <taxon>Metazoa</taxon>
        <taxon>Chordata</taxon>
        <taxon>Craniata</taxon>
        <taxon>Vertebrata</taxon>
        <taxon>Euteleostomi</taxon>
        <taxon>Actinopterygii</taxon>
        <taxon>Neopterygii</taxon>
        <taxon>Teleostei</taxon>
        <taxon>Neoteleostei</taxon>
        <taxon>Acanthomorphata</taxon>
        <taxon>Carangaria</taxon>
        <taxon>Pleuronectiformes</taxon>
        <taxon>Pleuronectoidei</taxon>
        <taxon>Pleuronectidae</taxon>
        <taxon>Pleuronectes</taxon>
    </lineage>
</organism>